<gene>
    <name evidence="1" type="ORF">KUCAC02_028695</name>
</gene>
<dbReference type="Proteomes" id="UP001057452">
    <property type="component" value="Chromosome 9"/>
</dbReference>
<organism evidence="1 2">
    <name type="scientific">Chaenocephalus aceratus</name>
    <name type="common">Blackfin icefish</name>
    <name type="synonym">Chaenichthys aceratus</name>
    <dbReference type="NCBI Taxonomy" id="36190"/>
    <lineage>
        <taxon>Eukaryota</taxon>
        <taxon>Metazoa</taxon>
        <taxon>Chordata</taxon>
        <taxon>Craniata</taxon>
        <taxon>Vertebrata</taxon>
        <taxon>Euteleostomi</taxon>
        <taxon>Actinopterygii</taxon>
        <taxon>Neopterygii</taxon>
        <taxon>Teleostei</taxon>
        <taxon>Neoteleostei</taxon>
        <taxon>Acanthomorphata</taxon>
        <taxon>Eupercaria</taxon>
        <taxon>Perciformes</taxon>
        <taxon>Notothenioidei</taxon>
        <taxon>Channichthyidae</taxon>
        <taxon>Chaenocephalus</taxon>
    </lineage>
</organism>
<evidence type="ECO:0000313" key="1">
    <source>
        <dbReference type="EMBL" id="KAI4820725.1"/>
    </source>
</evidence>
<dbReference type="EMBL" id="CM043793">
    <property type="protein sequence ID" value="KAI4820725.1"/>
    <property type="molecule type" value="Genomic_DNA"/>
</dbReference>
<sequence length="637" mass="66982">MESVSSLCSKSLPWTLLVLALSSVSVHATWKTGLYKTYSASSVYQKRLRVCVGCVRRLKPFLALIRPPVGVSRWLSAPHSLAPLDRPPLRSPVTHCRRIVDMFTKHKQLGLHRIWARSGREGGMRLQNWCPHTVTKTATCQVQNGTVLQRVYQTCRWPQGCTGGSYRTVVRPSYKVVYRTVTSLEWKCCPGFSGAACGEGKWRQKDSCTLFKQQQKGHGVMFTLFRKSRTSAGGGGGRALGGGWWVEGREPEGPRGPRTATPRVWVSSQRDAEGVKGHRIEGCRDAGSQLVAQEAVRKPSTLRRPPARTGEPISSCLNCSRITALTDRLSSLEAKVQLLTVPAAVSQRPPQVKGGTAPEASLLIGAVQAQGAPGEQGPAGPQGEKGRDGLSGREGKPGSRGLPGPSGPRGEAGGRGPSGAPGFKGSSGPAGPRGPSGPSGERGLSGPPGPPGPPAPASANIPEPDQSRRKDPFHSNTFHDSRGLPVPGPQGPPGPVGPPGPRGPVGLPGPSGQNGKNGASGALGPVGPKGERGERGPLGYQGERGFRGESGTPGSKGEPGVKGLPGDGIHQIREALKILAERVLILETMIGIHEPDLGSGDGPFDTASPSFYRDKRAGALPYRLDSPLSSNTKVRGK</sequence>
<protein>
    <submittedName>
        <fullName evidence="1">Uncharacterized protein</fullName>
    </submittedName>
</protein>
<name>A0ACB9X2J8_CHAAC</name>
<reference evidence="1" key="1">
    <citation type="submission" date="2022-05" db="EMBL/GenBank/DDBJ databases">
        <title>Chromosome-level genome of Chaenocephalus aceratus.</title>
        <authorList>
            <person name="Park H."/>
        </authorList>
    </citation>
    <scope>NUCLEOTIDE SEQUENCE</scope>
    <source>
        <strain evidence="1">KU_202001</strain>
    </source>
</reference>
<keyword evidence="2" id="KW-1185">Reference proteome</keyword>
<evidence type="ECO:0000313" key="2">
    <source>
        <dbReference type="Proteomes" id="UP001057452"/>
    </source>
</evidence>
<comment type="caution">
    <text evidence="1">The sequence shown here is derived from an EMBL/GenBank/DDBJ whole genome shotgun (WGS) entry which is preliminary data.</text>
</comment>
<proteinExistence type="predicted"/>
<accession>A0ACB9X2J8</accession>